<proteinExistence type="inferred from homology"/>
<dbReference type="GO" id="GO:0046872">
    <property type="term" value="F:metal ion binding"/>
    <property type="evidence" value="ECO:0007669"/>
    <property type="project" value="UniProtKB-UniRule"/>
</dbReference>
<evidence type="ECO:0000256" key="5">
    <source>
        <dbReference type="ARBA" id="ARBA00022023"/>
    </source>
</evidence>
<dbReference type="AlphaFoldDB" id="A0A923L1R4"/>
<evidence type="ECO:0000256" key="13">
    <source>
        <dbReference type="ARBA" id="ARBA00023295"/>
    </source>
</evidence>
<evidence type="ECO:0000313" key="16">
    <source>
        <dbReference type="EMBL" id="MBC5582251.1"/>
    </source>
</evidence>
<dbReference type="PANTHER" id="PTHR42944">
    <property type="entry name" value="ADENINE DNA GLYCOSYLASE"/>
    <property type="match status" value="1"/>
</dbReference>
<dbReference type="GO" id="GO:0006298">
    <property type="term" value="P:mismatch repair"/>
    <property type="evidence" value="ECO:0007669"/>
    <property type="project" value="TreeGrafter"/>
</dbReference>
<dbReference type="GO" id="GO:0000701">
    <property type="term" value="F:purine-specific mismatch base pair DNA N-glycosylase activity"/>
    <property type="evidence" value="ECO:0007669"/>
    <property type="project" value="UniProtKB-EC"/>
</dbReference>
<accession>A0A923L1R4</accession>
<dbReference type="InterPro" id="IPR011257">
    <property type="entry name" value="DNA_glycosylase"/>
</dbReference>
<keyword evidence="12" id="KW-0234">DNA repair</keyword>
<keyword evidence="11" id="KW-0411">Iron-sulfur</keyword>
<dbReference type="SMART" id="SM00478">
    <property type="entry name" value="ENDO3c"/>
    <property type="match status" value="1"/>
</dbReference>
<evidence type="ECO:0000256" key="11">
    <source>
        <dbReference type="ARBA" id="ARBA00023014"/>
    </source>
</evidence>
<keyword evidence="10 14" id="KW-0408">Iron</keyword>
<dbReference type="GO" id="GO:0035485">
    <property type="term" value="F:adenine/guanine mispair binding"/>
    <property type="evidence" value="ECO:0007669"/>
    <property type="project" value="TreeGrafter"/>
</dbReference>
<reference evidence="16" key="1">
    <citation type="submission" date="2020-08" db="EMBL/GenBank/DDBJ databases">
        <title>Genome public.</title>
        <authorList>
            <person name="Liu C."/>
            <person name="Sun Q."/>
        </authorList>
    </citation>
    <scope>NUCLEOTIDE SEQUENCE</scope>
    <source>
        <strain evidence="16">BX8</strain>
    </source>
</reference>
<evidence type="ECO:0000259" key="15">
    <source>
        <dbReference type="SMART" id="SM00478"/>
    </source>
</evidence>
<dbReference type="SUPFAM" id="SSF55811">
    <property type="entry name" value="Nudix"/>
    <property type="match status" value="1"/>
</dbReference>
<dbReference type="Pfam" id="PF00730">
    <property type="entry name" value="HhH-GPD"/>
    <property type="match status" value="1"/>
</dbReference>
<dbReference type="InterPro" id="IPR015797">
    <property type="entry name" value="NUDIX_hydrolase-like_dom_sf"/>
</dbReference>
<evidence type="ECO:0000256" key="9">
    <source>
        <dbReference type="ARBA" id="ARBA00022801"/>
    </source>
</evidence>
<dbReference type="InterPro" id="IPR004036">
    <property type="entry name" value="Endonuclease-III-like_CS2"/>
</dbReference>
<dbReference type="PANTHER" id="PTHR42944:SF1">
    <property type="entry name" value="ADENINE DNA GLYCOSYLASE"/>
    <property type="match status" value="1"/>
</dbReference>
<dbReference type="EMBL" id="JACONZ010000004">
    <property type="protein sequence ID" value="MBC5582251.1"/>
    <property type="molecule type" value="Genomic_DNA"/>
</dbReference>
<dbReference type="Gene3D" id="3.90.79.10">
    <property type="entry name" value="Nucleoside Triphosphate Pyrophosphohydrolase"/>
    <property type="match status" value="1"/>
</dbReference>
<dbReference type="EC" id="3.2.2.31" evidence="4 14"/>
<dbReference type="NCBIfam" id="TIGR01084">
    <property type="entry name" value="mutY"/>
    <property type="match status" value="1"/>
</dbReference>
<keyword evidence="13 14" id="KW-0326">Glycosidase</keyword>
<dbReference type="SUPFAM" id="SSF48150">
    <property type="entry name" value="DNA-glycosylase"/>
    <property type="match status" value="1"/>
</dbReference>
<comment type="similarity">
    <text evidence="3 14">Belongs to the Nth/MutY family.</text>
</comment>
<evidence type="ECO:0000256" key="1">
    <source>
        <dbReference type="ARBA" id="ARBA00000843"/>
    </source>
</evidence>
<dbReference type="CDD" id="cd00056">
    <property type="entry name" value="ENDO3c"/>
    <property type="match status" value="1"/>
</dbReference>
<evidence type="ECO:0000256" key="4">
    <source>
        <dbReference type="ARBA" id="ARBA00012045"/>
    </source>
</evidence>
<evidence type="ECO:0000256" key="7">
    <source>
        <dbReference type="ARBA" id="ARBA00022723"/>
    </source>
</evidence>
<dbReference type="InterPro" id="IPR023170">
    <property type="entry name" value="HhH_base_excis_C"/>
</dbReference>
<evidence type="ECO:0000256" key="8">
    <source>
        <dbReference type="ARBA" id="ARBA00022763"/>
    </source>
</evidence>
<dbReference type="Proteomes" id="UP000659630">
    <property type="component" value="Unassembled WGS sequence"/>
</dbReference>
<dbReference type="InterPro" id="IPR005760">
    <property type="entry name" value="A/G_AdeGlyc_MutY"/>
</dbReference>
<dbReference type="GO" id="GO:0032357">
    <property type="term" value="F:oxidized purine DNA binding"/>
    <property type="evidence" value="ECO:0007669"/>
    <property type="project" value="TreeGrafter"/>
</dbReference>
<comment type="catalytic activity">
    <reaction evidence="1 14">
        <text>Hydrolyzes free adenine bases from 7,8-dihydro-8-oxoguanine:adenine mismatched double-stranded DNA, leaving an apurinic site.</text>
        <dbReference type="EC" id="3.2.2.31"/>
    </reaction>
</comment>
<dbReference type="PROSITE" id="PS01155">
    <property type="entry name" value="ENDONUCLEASE_III_2"/>
    <property type="match status" value="1"/>
</dbReference>
<organism evidence="16 17">
    <name type="scientific">Anaerofilum hominis</name>
    <dbReference type="NCBI Taxonomy" id="2763016"/>
    <lineage>
        <taxon>Bacteria</taxon>
        <taxon>Bacillati</taxon>
        <taxon>Bacillota</taxon>
        <taxon>Clostridia</taxon>
        <taxon>Eubacteriales</taxon>
        <taxon>Oscillospiraceae</taxon>
        <taxon>Anaerofilum</taxon>
    </lineage>
</organism>
<gene>
    <name evidence="16" type="primary">mutY</name>
    <name evidence="16" type="ORF">H8S23_12105</name>
</gene>
<dbReference type="GO" id="GO:0051539">
    <property type="term" value="F:4 iron, 4 sulfur cluster binding"/>
    <property type="evidence" value="ECO:0007669"/>
    <property type="project" value="UniProtKB-UniRule"/>
</dbReference>
<dbReference type="Gene3D" id="1.10.340.30">
    <property type="entry name" value="Hypothetical protein, domain 2"/>
    <property type="match status" value="1"/>
</dbReference>
<protein>
    <recommendedName>
        <fullName evidence="5 14">Adenine DNA glycosylase</fullName>
        <ecNumber evidence="4 14">3.2.2.31</ecNumber>
    </recommendedName>
</protein>
<evidence type="ECO:0000256" key="3">
    <source>
        <dbReference type="ARBA" id="ARBA00008343"/>
    </source>
</evidence>
<dbReference type="CDD" id="cd03431">
    <property type="entry name" value="NUDIX_DNA_Glycosylase_C-MutY"/>
    <property type="match status" value="1"/>
</dbReference>
<dbReference type="InterPro" id="IPR000445">
    <property type="entry name" value="HhH_motif"/>
</dbReference>
<evidence type="ECO:0000256" key="14">
    <source>
        <dbReference type="RuleBase" id="RU365096"/>
    </source>
</evidence>
<dbReference type="Pfam" id="PF14815">
    <property type="entry name" value="NUDIX_4"/>
    <property type="match status" value="1"/>
</dbReference>
<comment type="function">
    <text evidence="2">Adenine glycosylase active on G-A mispairs. MutY also corrects error-prone DNA synthesis past GO lesions which are due to the oxidatively damaged form of guanine: 7,8-dihydro-8-oxoguanine (8-oxo-dGTP).</text>
</comment>
<evidence type="ECO:0000256" key="2">
    <source>
        <dbReference type="ARBA" id="ARBA00002933"/>
    </source>
</evidence>
<feature type="domain" description="HhH-GPD" evidence="15">
    <location>
        <begin position="46"/>
        <end position="197"/>
    </location>
</feature>
<dbReference type="FunFam" id="1.10.340.30:FF:000002">
    <property type="entry name" value="Adenine DNA glycosylase"/>
    <property type="match status" value="1"/>
</dbReference>
<dbReference type="Gene3D" id="1.10.1670.10">
    <property type="entry name" value="Helix-hairpin-Helix base-excision DNA repair enzymes (C-terminal)"/>
    <property type="match status" value="1"/>
</dbReference>
<dbReference type="Pfam" id="PF00633">
    <property type="entry name" value="HHH"/>
    <property type="match status" value="1"/>
</dbReference>
<keyword evidence="7" id="KW-0479">Metal-binding</keyword>
<sequence length="364" mass="40208">MPDFQKDLEALNRIPAPLLRWYDAGARVLPWRSDPQPYYVWLSEIMLQQTRVEAATPYFERFIAELPSIADLAAAPEEQLLKLWEGLGYYNRVRNLQKAAQVVTDRYGGQLPADFEALLALPGIGRYSAGAIASIAFGLPVPAVDGNVLRVLSRVLESPEDIGREETKKAMGAALEQVLPRTRPGDFNQALMELGAMVCLPNGAPRCGACPLQDQCLAYRSGTTGSYPRKAPKKARRMQERTVFLLVRDGLVAVQKRPASGLLRGLWELPGTDGFLSQDEARSYLAGQGLFPTGPLRDAGKAKHIFTHVEWRMRGWAAPVQSEAPGLTFATPDRIFDELCLPSAFRAYTGQIKAFVKEFTDADS</sequence>
<keyword evidence="9" id="KW-0378">Hydrolase</keyword>
<dbReference type="InterPro" id="IPR044298">
    <property type="entry name" value="MIG/MutY"/>
</dbReference>
<dbReference type="InterPro" id="IPR003265">
    <property type="entry name" value="HhH-GPD_domain"/>
</dbReference>
<keyword evidence="8 14" id="KW-0227">DNA damage</keyword>
<evidence type="ECO:0000256" key="6">
    <source>
        <dbReference type="ARBA" id="ARBA00022485"/>
    </source>
</evidence>
<keyword evidence="17" id="KW-1185">Reference proteome</keyword>
<comment type="caution">
    <text evidence="16">The sequence shown here is derived from an EMBL/GenBank/DDBJ whole genome shotgun (WGS) entry which is preliminary data.</text>
</comment>
<keyword evidence="6" id="KW-0004">4Fe-4S</keyword>
<evidence type="ECO:0000256" key="12">
    <source>
        <dbReference type="ARBA" id="ARBA00023204"/>
    </source>
</evidence>
<evidence type="ECO:0000256" key="10">
    <source>
        <dbReference type="ARBA" id="ARBA00023004"/>
    </source>
</evidence>
<comment type="cofactor">
    <cofactor evidence="14">
        <name>[4Fe-4S] cluster</name>
        <dbReference type="ChEBI" id="CHEBI:49883"/>
    </cofactor>
    <text evidence="14">Binds 1 [4Fe-4S] cluster.</text>
</comment>
<dbReference type="GO" id="GO:0034039">
    <property type="term" value="F:8-oxo-7,8-dihydroguanine DNA N-glycosylase activity"/>
    <property type="evidence" value="ECO:0007669"/>
    <property type="project" value="TreeGrafter"/>
</dbReference>
<name>A0A923L1R4_9FIRM</name>
<dbReference type="RefSeq" id="WP_186888591.1">
    <property type="nucleotide sequence ID" value="NZ_JACONZ010000004.1"/>
</dbReference>
<dbReference type="InterPro" id="IPR029119">
    <property type="entry name" value="MutY_C"/>
</dbReference>
<dbReference type="GO" id="GO:0006284">
    <property type="term" value="P:base-excision repair"/>
    <property type="evidence" value="ECO:0007669"/>
    <property type="project" value="UniProtKB-UniRule"/>
</dbReference>
<evidence type="ECO:0000313" key="17">
    <source>
        <dbReference type="Proteomes" id="UP000659630"/>
    </source>
</evidence>